<dbReference type="STRING" id="451379.A0A0N5ATS4"/>
<name>A0A0N5ATS4_9BILA</name>
<evidence type="ECO:0000256" key="6">
    <source>
        <dbReference type="SAM" id="Phobius"/>
    </source>
</evidence>
<evidence type="ECO:0000256" key="3">
    <source>
        <dbReference type="ARBA" id="ARBA00022989"/>
    </source>
</evidence>
<feature type="transmembrane region" description="Helical" evidence="6">
    <location>
        <begin position="229"/>
        <end position="252"/>
    </location>
</feature>
<dbReference type="Pfam" id="PF00001">
    <property type="entry name" value="7tm_1"/>
    <property type="match status" value="1"/>
</dbReference>
<organism evidence="8 9">
    <name type="scientific">Syphacia muris</name>
    <dbReference type="NCBI Taxonomy" id="451379"/>
    <lineage>
        <taxon>Eukaryota</taxon>
        <taxon>Metazoa</taxon>
        <taxon>Ecdysozoa</taxon>
        <taxon>Nematoda</taxon>
        <taxon>Chromadorea</taxon>
        <taxon>Rhabditida</taxon>
        <taxon>Spirurina</taxon>
        <taxon>Oxyuridomorpha</taxon>
        <taxon>Oxyuroidea</taxon>
        <taxon>Oxyuridae</taxon>
        <taxon>Syphacia</taxon>
    </lineage>
</organism>
<evidence type="ECO:0000256" key="2">
    <source>
        <dbReference type="ARBA" id="ARBA00022692"/>
    </source>
</evidence>
<accession>A0A0N5ATS4</accession>
<comment type="subcellular location">
    <subcellularLocation>
        <location evidence="1">Membrane</location>
    </subcellularLocation>
</comment>
<dbReference type="PROSITE" id="PS00237">
    <property type="entry name" value="G_PROTEIN_RECEP_F1_1"/>
    <property type="match status" value="1"/>
</dbReference>
<dbReference type="Gene3D" id="1.20.1070.10">
    <property type="entry name" value="Rhodopsin 7-helix transmembrane proteins"/>
    <property type="match status" value="1"/>
</dbReference>
<feature type="transmembrane region" description="Helical" evidence="6">
    <location>
        <begin position="49"/>
        <end position="74"/>
    </location>
</feature>
<evidence type="ECO:0000256" key="5">
    <source>
        <dbReference type="RuleBase" id="RU000688"/>
    </source>
</evidence>
<evidence type="ECO:0000256" key="4">
    <source>
        <dbReference type="ARBA" id="ARBA00023136"/>
    </source>
</evidence>
<dbReference type="PRINTS" id="PR00237">
    <property type="entry name" value="GPCRRHODOPSN"/>
</dbReference>
<dbReference type="SUPFAM" id="SSF81321">
    <property type="entry name" value="Family A G protein-coupled receptor-like"/>
    <property type="match status" value="1"/>
</dbReference>
<evidence type="ECO:0000259" key="7">
    <source>
        <dbReference type="PROSITE" id="PS50262"/>
    </source>
</evidence>
<keyword evidence="5" id="KW-0807">Transducer</keyword>
<dbReference type="GO" id="GO:0004930">
    <property type="term" value="F:G protein-coupled receptor activity"/>
    <property type="evidence" value="ECO:0007669"/>
    <property type="project" value="UniProtKB-KW"/>
</dbReference>
<feature type="transmembrane region" description="Helical" evidence="6">
    <location>
        <begin position="340"/>
        <end position="364"/>
    </location>
</feature>
<dbReference type="PANTHER" id="PTHR46641:SF23">
    <property type="entry name" value="G-PROTEIN COUPLED RECEPTORS FAMILY 1 PROFILE DOMAIN-CONTAINING PROTEIN"/>
    <property type="match status" value="1"/>
</dbReference>
<feature type="transmembrane region" description="Helical" evidence="6">
    <location>
        <begin position="306"/>
        <end position="328"/>
    </location>
</feature>
<keyword evidence="2 5" id="KW-0812">Transmembrane</keyword>
<evidence type="ECO:0000313" key="8">
    <source>
        <dbReference type="Proteomes" id="UP000046393"/>
    </source>
</evidence>
<dbReference type="WBParaSite" id="SMUV_0000824101-mRNA-1">
    <property type="protein sequence ID" value="SMUV_0000824101-mRNA-1"/>
    <property type="gene ID" value="SMUV_0000824101"/>
</dbReference>
<dbReference type="InterPro" id="IPR017452">
    <property type="entry name" value="GPCR_Rhodpsn_7TM"/>
</dbReference>
<feature type="domain" description="G-protein coupled receptors family 1 profile" evidence="7">
    <location>
        <begin position="66"/>
        <end position="361"/>
    </location>
</feature>
<comment type="similarity">
    <text evidence="5">Belongs to the G-protein coupled receptor 1 family.</text>
</comment>
<dbReference type="CDD" id="cd14978">
    <property type="entry name" value="7tmA_FMRFamide_R-like"/>
    <property type="match status" value="1"/>
</dbReference>
<keyword evidence="4 6" id="KW-0472">Membrane</keyword>
<dbReference type="InterPro" id="IPR000276">
    <property type="entry name" value="GPCR_Rhodpsn"/>
</dbReference>
<dbReference type="Proteomes" id="UP000046393">
    <property type="component" value="Unplaced"/>
</dbReference>
<evidence type="ECO:0000313" key="9">
    <source>
        <dbReference type="WBParaSite" id="SMUV_0000824101-mRNA-1"/>
    </source>
</evidence>
<feature type="transmembrane region" description="Helical" evidence="6">
    <location>
        <begin position="86"/>
        <end position="105"/>
    </location>
</feature>
<dbReference type="PANTHER" id="PTHR46641">
    <property type="entry name" value="FMRFAMIDE RECEPTOR-RELATED"/>
    <property type="match status" value="1"/>
</dbReference>
<keyword evidence="5" id="KW-0297">G-protein coupled receptor</keyword>
<keyword evidence="5" id="KW-0675">Receptor</keyword>
<dbReference type="PROSITE" id="PS50262">
    <property type="entry name" value="G_PROTEIN_RECEP_F1_2"/>
    <property type="match status" value="1"/>
</dbReference>
<dbReference type="AlphaFoldDB" id="A0A0N5ATS4"/>
<proteinExistence type="inferred from homology"/>
<feature type="transmembrane region" description="Helical" evidence="6">
    <location>
        <begin position="175"/>
        <end position="193"/>
    </location>
</feature>
<keyword evidence="3 6" id="KW-1133">Transmembrane helix</keyword>
<dbReference type="GO" id="GO:0016020">
    <property type="term" value="C:membrane"/>
    <property type="evidence" value="ECO:0007669"/>
    <property type="project" value="UniProtKB-SubCell"/>
</dbReference>
<sequence length="391" mass="43941">MASETLINSVNWPIEPSRSLDESSMENITVCDLRTAVEVHSDETVNVVWWTNVVCLPSIAFIGLACNILNILILTSNRSAKRMPSWNLLLALAICDCLFLIFAVVEVTPISIGSLVAWPIFNFLYAHSVLYIRTLASTFYKTSVLIVVSFNLERYICVCHPLRSHRLCTTRASRMAIAFCIVISLLCSLQWPICYQVQSCWDPSIQRYFYMVGLRSSPSLQLYYRSTDYLSLIGFNVLPILILCTLNMKLIITLRKVVDQDMARGSCCDTENGGQFATGRTLLTNGALISVLGTRSSTAQRFNANAMLFAVVIMLLICVGPQALARLLFEYFGQYHSTAIAYTCITQQLVFLNAALNFCLYCLVSKRYRTLLKQTLKRLIGRANKYVSKAP</sequence>
<keyword evidence="8" id="KW-1185">Reference proteome</keyword>
<reference evidence="9" key="1">
    <citation type="submission" date="2017-02" db="UniProtKB">
        <authorList>
            <consortium name="WormBaseParasite"/>
        </authorList>
    </citation>
    <scope>IDENTIFICATION</scope>
</reference>
<evidence type="ECO:0000256" key="1">
    <source>
        <dbReference type="ARBA" id="ARBA00004370"/>
    </source>
</evidence>
<protein>
    <submittedName>
        <fullName evidence="9">G_PROTEIN_RECEP_F1_2 domain-containing protein</fullName>
    </submittedName>
</protein>
<dbReference type="InterPro" id="IPR052954">
    <property type="entry name" value="GPCR-Ligand_Int"/>
</dbReference>